<feature type="compositionally biased region" description="Polar residues" evidence="1">
    <location>
        <begin position="77"/>
        <end position="86"/>
    </location>
</feature>
<dbReference type="EMBL" id="HE612860">
    <property type="protein sequence ID" value="CCE63173.1"/>
    <property type="molecule type" value="Genomic_DNA"/>
</dbReference>
<feature type="compositionally biased region" description="Polar residues" evidence="1">
    <location>
        <begin position="40"/>
        <end position="49"/>
    </location>
</feature>
<feature type="compositionally biased region" description="Low complexity" evidence="1">
    <location>
        <begin position="87"/>
        <end position="114"/>
    </location>
</feature>
<feature type="compositionally biased region" description="Basic and acidic residues" evidence="1">
    <location>
        <begin position="366"/>
        <end position="382"/>
    </location>
</feature>
<evidence type="ECO:0000256" key="1">
    <source>
        <dbReference type="SAM" id="MobiDB-lite"/>
    </source>
</evidence>
<gene>
    <name evidence="2" type="primary">TPHA0E00780</name>
    <name evidence="2" type="ordered locus">TPHA_0E00780</name>
</gene>
<dbReference type="OrthoDB" id="4067282at2759"/>
<dbReference type="InterPro" id="IPR035257">
    <property type="entry name" value="DUF5349"/>
</dbReference>
<feature type="region of interest" description="Disordered" evidence="1">
    <location>
        <begin position="155"/>
        <end position="193"/>
    </location>
</feature>
<accession>G8BTE5</accession>
<dbReference type="RefSeq" id="XP_003685607.1">
    <property type="nucleotide sequence ID" value="XM_003685559.1"/>
</dbReference>
<dbReference type="AlphaFoldDB" id="G8BTE5"/>
<proteinExistence type="predicted"/>
<feature type="region of interest" description="Disordered" evidence="1">
    <location>
        <begin position="26"/>
        <end position="116"/>
    </location>
</feature>
<sequence>MPGEIVNVAFLSQMEDMDIYLKDYRSRKSTSKTSYGSTYVQSSGNQGRFNNDGIIRHNGYRNNHSYKYDSHNEHGMSGSQYDNMMHNNSNSNSDNSDNNNNNKSNNSNNSNKNKGNLGSGEIYNNWVGNDGYNIKKGNYGEQGYANYSNLNFKVTSDSNNSNNDNTSRNKDISKNDNDSLKNGGKNASNNPYIQNTNLATHFKKTYSPMYYNNTRNDSTGSLTKMNPMFFGSSENSDFQSTSKLVGNTTTLMNSSINNSLAGGSSFSSNNFDYMFQNHSDLKNNLSSANVAAPTPYSNYLGNSILPNSSVSASMGNNPLALSTNLDLMSGLSTPNMINEFQKTLSFTSISPLKVSQNDALPTQHGTENKETSNTGEKGKTNPEVEPPSSISNSNMMLMDDSSFLWGSSNADLSSSTSVNGTFGIWNNDMSVWS</sequence>
<dbReference type="OMA" id="NEDMDKY"/>
<evidence type="ECO:0000313" key="3">
    <source>
        <dbReference type="Proteomes" id="UP000005666"/>
    </source>
</evidence>
<dbReference type="Proteomes" id="UP000005666">
    <property type="component" value="Chromosome 5"/>
</dbReference>
<dbReference type="eggNOG" id="ENOG502S7EJ">
    <property type="taxonomic scope" value="Eukaryota"/>
</dbReference>
<keyword evidence="3" id="KW-1185">Reference proteome</keyword>
<feature type="compositionally biased region" description="Basic and acidic residues" evidence="1">
    <location>
        <begin position="167"/>
        <end position="179"/>
    </location>
</feature>
<organism evidence="2 3">
    <name type="scientific">Tetrapisispora phaffii (strain ATCC 24235 / CBS 4417 / NBRC 1672 / NRRL Y-8282 / UCD 70-5)</name>
    <name type="common">Yeast</name>
    <name type="synonym">Fabospora phaffii</name>
    <dbReference type="NCBI Taxonomy" id="1071381"/>
    <lineage>
        <taxon>Eukaryota</taxon>
        <taxon>Fungi</taxon>
        <taxon>Dikarya</taxon>
        <taxon>Ascomycota</taxon>
        <taxon>Saccharomycotina</taxon>
        <taxon>Saccharomycetes</taxon>
        <taxon>Saccharomycetales</taxon>
        <taxon>Saccharomycetaceae</taxon>
        <taxon>Tetrapisispora</taxon>
    </lineage>
</organism>
<name>G8BTE5_TETPH</name>
<feature type="compositionally biased region" description="Low complexity" evidence="1">
    <location>
        <begin position="155"/>
        <end position="166"/>
    </location>
</feature>
<reference evidence="2 3" key="1">
    <citation type="journal article" date="2011" name="Proc. Natl. Acad. Sci. U.S.A.">
        <title>Evolutionary erosion of yeast sex chromosomes by mating-type switching accidents.</title>
        <authorList>
            <person name="Gordon J.L."/>
            <person name="Armisen D."/>
            <person name="Proux-Wera E."/>
            <person name="Oheigeartaigh S.S."/>
            <person name="Byrne K.P."/>
            <person name="Wolfe K.H."/>
        </authorList>
    </citation>
    <scope>NUCLEOTIDE SEQUENCE [LARGE SCALE GENOMIC DNA]</scope>
    <source>
        <strain evidence="3">ATCC 24235 / CBS 4417 / NBRC 1672 / NRRL Y-8282 / UCD 70-5</strain>
    </source>
</reference>
<dbReference type="GeneID" id="11531418"/>
<dbReference type="HOGENOM" id="CLU_761203_0_0_1"/>
<dbReference type="Pfam" id="PF17298">
    <property type="entry name" value="DUF5349"/>
    <property type="match status" value="2"/>
</dbReference>
<feature type="region of interest" description="Disordered" evidence="1">
    <location>
        <begin position="357"/>
        <end position="393"/>
    </location>
</feature>
<protein>
    <submittedName>
        <fullName evidence="2">Uncharacterized protein</fullName>
    </submittedName>
</protein>
<evidence type="ECO:0000313" key="2">
    <source>
        <dbReference type="EMBL" id="CCE63173.1"/>
    </source>
</evidence>
<dbReference type="KEGG" id="tpf:TPHA_0E00780"/>